<dbReference type="InterPro" id="IPR036872">
    <property type="entry name" value="CH_dom_sf"/>
</dbReference>
<evidence type="ECO:0000313" key="7">
    <source>
        <dbReference type="Proteomes" id="UP000241769"/>
    </source>
</evidence>
<keyword evidence="3" id="KW-0175">Coiled coil</keyword>
<dbReference type="InterPro" id="IPR001715">
    <property type="entry name" value="CH_dom"/>
</dbReference>
<feature type="compositionally biased region" description="Basic and acidic residues" evidence="4">
    <location>
        <begin position="440"/>
        <end position="462"/>
    </location>
</feature>
<evidence type="ECO:0000313" key="6">
    <source>
        <dbReference type="EMBL" id="PRP86839.1"/>
    </source>
</evidence>
<comment type="caution">
    <text evidence="6">The sequence shown here is derived from an EMBL/GenBank/DDBJ whole genome shotgun (WGS) entry which is preliminary data.</text>
</comment>
<dbReference type="InterPro" id="IPR001589">
    <property type="entry name" value="Actinin_actin-bd_CS"/>
</dbReference>
<organism evidence="6 7">
    <name type="scientific">Planoprotostelium fungivorum</name>
    <dbReference type="NCBI Taxonomy" id="1890364"/>
    <lineage>
        <taxon>Eukaryota</taxon>
        <taxon>Amoebozoa</taxon>
        <taxon>Evosea</taxon>
        <taxon>Variosea</taxon>
        <taxon>Cavosteliida</taxon>
        <taxon>Cavosteliaceae</taxon>
        <taxon>Planoprotostelium</taxon>
    </lineage>
</organism>
<evidence type="ECO:0000256" key="1">
    <source>
        <dbReference type="ARBA" id="ARBA00022737"/>
    </source>
</evidence>
<evidence type="ECO:0000256" key="3">
    <source>
        <dbReference type="SAM" id="Coils"/>
    </source>
</evidence>
<dbReference type="SUPFAM" id="SSF47576">
    <property type="entry name" value="Calponin-homology domain, CH-domain"/>
    <property type="match status" value="1"/>
</dbReference>
<keyword evidence="1" id="KW-0677">Repeat</keyword>
<dbReference type="PROSITE" id="PS00019">
    <property type="entry name" value="ACTININ_1"/>
    <property type="match status" value="1"/>
</dbReference>
<sequence>MSASEKGWEKVQIRAFTAWLNGYLEQRSMPVENIHTDMDDGVRLINFLELLSSKKVQSKWNPKPPSRIQKIENLHIGLTFLDKDLKVKTSGASAEDFADHNLKMILGFFYTLYKRYRIATIKVQDKSSEEGLLLWCKQKTEGYRDVEIENFRHSFKDGMAFGALCDAYLESNKETIDYDKFQKGQPLDNLTSAFEIATKHLGLPKLLDEADVLEGNIDERSMVLYVSLFFHAFTAKDAQRAADAEKNKIELQVKGLQGTLEERARMAAQLEEDNKSLRERISALERELTEERGAREFAESEIERLRAELEKEKEKNRELAAKGSKLEAQVFSLEGQVSEMSEKFTALERKGKSDKDKLDGDSAVQTKGLNVLKQNLEEHLEDLHRWQAYLDFDKISDVDFAGEIRPQILADITKDNFETQLTKLSEKLEKENGELLALLKSKEAEKSTNAAREAEKKARAKN</sequence>
<dbReference type="OrthoDB" id="18853at2759"/>
<gene>
    <name evidence="6" type="ORF">PROFUN_05056</name>
</gene>
<dbReference type="GO" id="GO:0003779">
    <property type="term" value="F:actin binding"/>
    <property type="evidence" value="ECO:0007669"/>
    <property type="project" value="UniProtKB-KW"/>
</dbReference>
<dbReference type="SMART" id="SM00033">
    <property type="entry name" value="CH"/>
    <property type="match status" value="2"/>
</dbReference>
<feature type="coiled-coil region" evidence="3">
    <location>
        <begin position="260"/>
        <end position="329"/>
    </location>
</feature>
<evidence type="ECO:0000256" key="2">
    <source>
        <dbReference type="ARBA" id="ARBA00023203"/>
    </source>
</evidence>
<reference evidence="6 7" key="1">
    <citation type="journal article" date="2018" name="Genome Biol. Evol.">
        <title>Multiple Roots of Fruiting Body Formation in Amoebozoa.</title>
        <authorList>
            <person name="Hillmann F."/>
            <person name="Forbes G."/>
            <person name="Novohradska S."/>
            <person name="Ferling I."/>
            <person name="Riege K."/>
            <person name="Groth M."/>
            <person name="Westermann M."/>
            <person name="Marz M."/>
            <person name="Spaller T."/>
            <person name="Winckler T."/>
            <person name="Schaap P."/>
            <person name="Glockner G."/>
        </authorList>
    </citation>
    <scope>NUCLEOTIDE SEQUENCE [LARGE SCALE GENOMIC DNA]</scope>
    <source>
        <strain evidence="6 7">Jena</strain>
    </source>
</reference>
<dbReference type="InParanoid" id="A0A2P6NS97"/>
<name>A0A2P6NS97_9EUKA</name>
<evidence type="ECO:0000259" key="5">
    <source>
        <dbReference type="PROSITE" id="PS50021"/>
    </source>
</evidence>
<proteinExistence type="predicted"/>
<accession>A0A2P6NS97</accession>
<dbReference type="AlphaFoldDB" id="A0A2P6NS97"/>
<dbReference type="STRING" id="1890364.A0A2P6NS97"/>
<dbReference type="Proteomes" id="UP000241769">
    <property type="component" value="Unassembled WGS sequence"/>
</dbReference>
<dbReference type="Gene3D" id="1.10.418.10">
    <property type="entry name" value="Calponin-like domain"/>
    <property type="match status" value="2"/>
</dbReference>
<dbReference type="EMBL" id="MDYQ01000026">
    <property type="protein sequence ID" value="PRP86839.1"/>
    <property type="molecule type" value="Genomic_DNA"/>
</dbReference>
<protein>
    <submittedName>
        <fullName evidence="6">Actin bundling protein</fullName>
    </submittedName>
</protein>
<feature type="region of interest" description="Disordered" evidence="4">
    <location>
        <begin position="439"/>
        <end position="462"/>
    </location>
</feature>
<keyword evidence="2" id="KW-0009">Actin-binding</keyword>
<feature type="domain" description="Calponin-homology (CH)" evidence="5">
    <location>
        <begin position="126"/>
        <end position="234"/>
    </location>
</feature>
<dbReference type="PANTHER" id="PTHR11915">
    <property type="entry name" value="SPECTRIN/FILAMIN RELATED CYTOSKELETAL PROTEIN"/>
    <property type="match status" value="1"/>
</dbReference>
<dbReference type="PROSITE" id="PS50021">
    <property type="entry name" value="CH"/>
    <property type="match status" value="2"/>
</dbReference>
<feature type="domain" description="Calponin-homology (CH)" evidence="5">
    <location>
        <begin position="10"/>
        <end position="117"/>
    </location>
</feature>
<evidence type="ECO:0000256" key="4">
    <source>
        <dbReference type="SAM" id="MobiDB-lite"/>
    </source>
</evidence>
<keyword evidence="7" id="KW-1185">Reference proteome</keyword>
<dbReference type="Pfam" id="PF00307">
    <property type="entry name" value="CH"/>
    <property type="match status" value="2"/>
</dbReference>
<dbReference type="FunCoup" id="A0A2P6NS97">
    <property type="interactions" value="4"/>
</dbReference>